<protein>
    <submittedName>
        <fullName evidence="2">Uncharacterized protein</fullName>
    </submittedName>
</protein>
<comment type="caution">
    <text evidence="2">The sequence shown here is derived from an EMBL/GenBank/DDBJ whole genome shotgun (WGS) entry which is preliminary data.</text>
</comment>
<name>A0AAN6ZI84_9PEZI</name>
<feature type="region of interest" description="Disordered" evidence="1">
    <location>
        <begin position="110"/>
        <end position="139"/>
    </location>
</feature>
<keyword evidence="3" id="KW-1185">Reference proteome</keyword>
<evidence type="ECO:0000313" key="3">
    <source>
        <dbReference type="Proteomes" id="UP001304895"/>
    </source>
</evidence>
<evidence type="ECO:0000313" key="2">
    <source>
        <dbReference type="EMBL" id="KAK4138848.1"/>
    </source>
</evidence>
<sequence length="355" mass="38704">MRPFMDSPRLDEPLSKRLRSTASRVTKNTGHPLSPRVTNPSSTDNIASSSSSIPPKPRQKHGQSFRDRLFPPPKKPSPSSFHGGVPAGNKKPPSKPSIAPFFQRVEAAFEPNRGSSKPNHASATTRAPPRSPSPDPDDLINQLKEHYLLTATNLHTQATMRLAQTHADLNRKLTRSLQGEAAFLAQTEQHIKKLTAPLASFRICSQQRRGPDGALKSEENSVGELVVRAEQQTREFEREVGALWGEWAAAEEEVKELLGGIGASVGGGGGGGGGGGEGEVMLRRFREVIEKEIGEAEEEVSGLGEEAVGMMKEIEKVSLGEERCRVWDGRANGLQDFRKATLPDLHTFFQSIDEP</sequence>
<feature type="compositionally biased region" description="Low complexity" evidence="1">
    <location>
        <begin position="40"/>
        <end position="53"/>
    </location>
</feature>
<dbReference type="EMBL" id="MU853401">
    <property type="protein sequence ID" value="KAK4138848.1"/>
    <property type="molecule type" value="Genomic_DNA"/>
</dbReference>
<evidence type="ECO:0000256" key="1">
    <source>
        <dbReference type="SAM" id="MobiDB-lite"/>
    </source>
</evidence>
<organism evidence="2 3">
    <name type="scientific">Trichocladium antarcticum</name>
    <dbReference type="NCBI Taxonomy" id="1450529"/>
    <lineage>
        <taxon>Eukaryota</taxon>
        <taxon>Fungi</taxon>
        <taxon>Dikarya</taxon>
        <taxon>Ascomycota</taxon>
        <taxon>Pezizomycotina</taxon>
        <taxon>Sordariomycetes</taxon>
        <taxon>Sordariomycetidae</taxon>
        <taxon>Sordariales</taxon>
        <taxon>Chaetomiaceae</taxon>
        <taxon>Trichocladium</taxon>
    </lineage>
</organism>
<accession>A0AAN6ZI84</accession>
<reference evidence="2" key="2">
    <citation type="submission" date="2023-05" db="EMBL/GenBank/DDBJ databases">
        <authorList>
            <consortium name="Lawrence Berkeley National Laboratory"/>
            <person name="Steindorff A."/>
            <person name="Hensen N."/>
            <person name="Bonometti L."/>
            <person name="Westerberg I."/>
            <person name="Brannstrom I.O."/>
            <person name="Guillou S."/>
            <person name="Cros-Aarteil S."/>
            <person name="Calhoun S."/>
            <person name="Haridas S."/>
            <person name="Kuo A."/>
            <person name="Mondo S."/>
            <person name="Pangilinan J."/>
            <person name="Riley R."/>
            <person name="Labutti K."/>
            <person name="Andreopoulos B."/>
            <person name="Lipzen A."/>
            <person name="Chen C."/>
            <person name="Yanf M."/>
            <person name="Daum C."/>
            <person name="Ng V."/>
            <person name="Clum A."/>
            <person name="Ohm R."/>
            <person name="Martin F."/>
            <person name="Silar P."/>
            <person name="Natvig D."/>
            <person name="Lalanne C."/>
            <person name="Gautier V."/>
            <person name="Ament-Velasquez S.L."/>
            <person name="Kruys A."/>
            <person name="Hutchinson M.I."/>
            <person name="Powell A.J."/>
            <person name="Barry K."/>
            <person name="Miller A.N."/>
            <person name="Grigoriev I.V."/>
            <person name="Debuchy R."/>
            <person name="Gladieux P."/>
            <person name="Thoren M.H."/>
            <person name="Johannesson H."/>
        </authorList>
    </citation>
    <scope>NUCLEOTIDE SEQUENCE</scope>
    <source>
        <strain evidence="2">CBS 123565</strain>
    </source>
</reference>
<dbReference type="Proteomes" id="UP001304895">
    <property type="component" value="Unassembled WGS sequence"/>
</dbReference>
<reference evidence="2" key="1">
    <citation type="journal article" date="2023" name="Mol. Phylogenet. Evol.">
        <title>Genome-scale phylogeny and comparative genomics of the fungal order Sordariales.</title>
        <authorList>
            <person name="Hensen N."/>
            <person name="Bonometti L."/>
            <person name="Westerberg I."/>
            <person name="Brannstrom I.O."/>
            <person name="Guillou S."/>
            <person name="Cros-Aarteil S."/>
            <person name="Calhoun S."/>
            <person name="Haridas S."/>
            <person name="Kuo A."/>
            <person name="Mondo S."/>
            <person name="Pangilinan J."/>
            <person name="Riley R."/>
            <person name="LaButti K."/>
            <person name="Andreopoulos B."/>
            <person name="Lipzen A."/>
            <person name="Chen C."/>
            <person name="Yan M."/>
            <person name="Daum C."/>
            <person name="Ng V."/>
            <person name="Clum A."/>
            <person name="Steindorff A."/>
            <person name="Ohm R.A."/>
            <person name="Martin F."/>
            <person name="Silar P."/>
            <person name="Natvig D.O."/>
            <person name="Lalanne C."/>
            <person name="Gautier V."/>
            <person name="Ament-Velasquez S.L."/>
            <person name="Kruys A."/>
            <person name="Hutchinson M.I."/>
            <person name="Powell A.J."/>
            <person name="Barry K."/>
            <person name="Miller A.N."/>
            <person name="Grigoriev I.V."/>
            <person name="Debuchy R."/>
            <person name="Gladieux P."/>
            <person name="Hiltunen Thoren M."/>
            <person name="Johannesson H."/>
        </authorList>
    </citation>
    <scope>NUCLEOTIDE SEQUENCE</scope>
    <source>
        <strain evidence="2">CBS 123565</strain>
    </source>
</reference>
<feature type="region of interest" description="Disordered" evidence="1">
    <location>
        <begin position="1"/>
        <end position="98"/>
    </location>
</feature>
<gene>
    <name evidence="2" type="ORF">BT67DRAFT_24933</name>
</gene>
<dbReference type="AlphaFoldDB" id="A0AAN6ZI84"/>
<proteinExistence type="predicted"/>
<feature type="compositionally biased region" description="Polar residues" evidence="1">
    <location>
        <begin position="20"/>
        <end position="39"/>
    </location>
</feature>